<dbReference type="EMBL" id="LAZR01000035">
    <property type="protein sequence ID" value="KKO01497.1"/>
    <property type="molecule type" value="Genomic_DNA"/>
</dbReference>
<accession>A0A0F9XPW5</accession>
<feature type="transmembrane region" description="Helical" evidence="1">
    <location>
        <begin position="415"/>
        <end position="435"/>
    </location>
</feature>
<keyword evidence="1" id="KW-0812">Transmembrane</keyword>
<dbReference type="AlphaFoldDB" id="A0A0F9XPW5"/>
<gene>
    <name evidence="3" type="ORF">LCGC14_0117110</name>
</gene>
<evidence type="ECO:0000256" key="1">
    <source>
        <dbReference type="SAM" id="Phobius"/>
    </source>
</evidence>
<comment type="caution">
    <text evidence="3">The sequence shown here is derived from an EMBL/GenBank/DDBJ whole genome shotgun (WGS) entry which is preliminary data.</text>
</comment>
<dbReference type="PANTHER" id="PTHR40940">
    <property type="entry name" value="PROTEIN BATD-RELATED"/>
    <property type="match status" value="1"/>
</dbReference>
<evidence type="ECO:0000259" key="2">
    <source>
        <dbReference type="Pfam" id="PF25607"/>
    </source>
</evidence>
<reference evidence="3" key="1">
    <citation type="journal article" date="2015" name="Nature">
        <title>Complex archaea that bridge the gap between prokaryotes and eukaryotes.</title>
        <authorList>
            <person name="Spang A."/>
            <person name="Saw J.H."/>
            <person name="Jorgensen S.L."/>
            <person name="Zaremba-Niedzwiedzka K."/>
            <person name="Martijn J."/>
            <person name="Lind A.E."/>
            <person name="van Eijk R."/>
            <person name="Schleper C."/>
            <person name="Guy L."/>
            <person name="Ettema T.J."/>
        </authorList>
    </citation>
    <scope>NUCLEOTIDE SEQUENCE</scope>
</reference>
<dbReference type="InterPro" id="IPR057699">
    <property type="entry name" value="DUF7939"/>
</dbReference>
<feature type="domain" description="DUF7939" evidence="2">
    <location>
        <begin position="461"/>
        <end position="535"/>
    </location>
</feature>
<dbReference type="InterPro" id="IPR025738">
    <property type="entry name" value="BatD"/>
</dbReference>
<keyword evidence="1" id="KW-0472">Membrane</keyword>
<sequence>MTRPFLLYLVLLLCPTLAHADLEASVDRTRLVEGETLEFTLESAAASRFARPDFTPLEEHFEIQGSRQLSLISKLDGRAQPVTRWIITLSPKRTGFVVIPPVRLEEMQSKPISLEVLSASQAAQDTVAQMGPVFIDSEVDTETPYVQAQVLLTLRVYHSVSLYDDSTLSGLEIPNARVESLGSPQHYERLINGVRHGVIEVRYAVFAQQSGDLEIPSQLFSATILQARDPSARFSARTGKVVQVRSPSIILEVQPIPENYPSGAPWIPASQVNLSQQWQPDPGIDLLSGEPLTRTLTLEAEGLSASQLPVLHSLPDQTAQRLRLYADQPKLENKTRDSGVRGLRQDSVALVAQSEGSYQLPAVEVHWWDTQLDSLQTARLDAVTLNVSSDQNFTSSLPETVISGRVEPQQYPAVWPWQVSSVLLSLALGFSLLLLHRARRALTDRVLPEEQENLDDEIQGNPLGDLQAACRGNHPGEARRALEAWARQQDPDGLVGLAPRHPELSEALDNLNACLFGHCDTPWRGKPLWRAVRVAIQTRKKASEAPPEQLASLYPDV</sequence>
<dbReference type="Pfam" id="PF25607">
    <property type="entry name" value="DUF7939"/>
    <property type="match status" value="1"/>
</dbReference>
<keyword evidence="1" id="KW-1133">Transmembrane helix</keyword>
<dbReference type="PANTHER" id="PTHR40940:SF1">
    <property type="entry name" value="PROTEIN BATD"/>
    <property type="match status" value="1"/>
</dbReference>
<evidence type="ECO:0000313" key="3">
    <source>
        <dbReference type="EMBL" id="KKO01497.1"/>
    </source>
</evidence>
<protein>
    <recommendedName>
        <fullName evidence="2">DUF7939 domain-containing protein</fullName>
    </recommendedName>
</protein>
<name>A0A0F9XPW5_9ZZZZ</name>
<organism evidence="3">
    <name type="scientific">marine sediment metagenome</name>
    <dbReference type="NCBI Taxonomy" id="412755"/>
    <lineage>
        <taxon>unclassified sequences</taxon>
        <taxon>metagenomes</taxon>
        <taxon>ecological metagenomes</taxon>
    </lineage>
</organism>
<dbReference type="Pfam" id="PF13584">
    <property type="entry name" value="BatD"/>
    <property type="match status" value="1"/>
</dbReference>
<proteinExistence type="predicted"/>